<dbReference type="InterPro" id="IPR025857">
    <property type="entry name" value="MacB_PCD"/>
</dbReference>
<feature type="transmembrane region" description="Helical" evidence="7">
    <location>
        <begin position="282"/>
        <end position="307"/>
    </location>
</feature>
<comment type="caution">
    <text evidence="10">The sequence shown here is derived from an EMBL/GenBank/DDBJ whole genome shotgun (WGS) entry which is preliminary data.</text>
</comment>
<feature type="domain" description="ABC3 transporter permease C-terminal" evidence="8">
    <location>
        <begin position="286"/>
        <end position="398"/>
    </location>
</feature>
<keyword evidence="11" id="KW-1185">Reference proteome</keyword>
<keyword evidence="4 7" id="KW-1133">Transmembrane helix</keyword>
<evidence type="ECO:0000259" key="8">
    <source>
        <dbReference type="Pfam" id="PF02687"/>
    </source>
</evidence>
<evidence type="ECO:0000313" key="11">
    <source>
        <dbReference type="Proteomes" id="UP000315439"/>
    </source>
</evidence>
<proteinExistence type="inferred from homology"/>
<comment type="subcellular location">
    <subcellularLocation>
        <location evidence="1">Cell membrane</location>
        <topology evidence="1">Multi-pass membrane protein</topology>
    </subcellularLocation>
</comment>
<sequence length="405" mass="45191">MMEFGPIFKALKKRKAFAALIILQVAITLTVMIIALLVTRATLKEWNLPSGLDHDNIVAVYPQIFEESLNLKQTVEDDLHKIKQIPGVQLITPATQIPFSAENLTDVFIEDTEKAQSFQTSVFNLDVNGVAVLGLQLKQGRHFEDTEVIYNDNGQNTQPAVVMISEQMAEALFAQENPVGRSIYLGKNQPPVEIIGVYSNFMNGERLNFVGQSYRSVIRPMVEYIQGVDPNYLIRVEPGQTEVLLEEIRGKLYQTQGRFIQGVEFLSRTQKRMYDGRGSRSLIMLAVSFVLLIITGLGISGLISFLVAQQKKQIGTRRALGAKKFQIIRYYLIENSMITGIGLLLGVILSLVFLIIMATQSNSQLIHVGWIITITLFIWLISLVSALHPAMRAAKVEPAIVTRGA</sequence>
<feature type="transmembrane region" description="Helical" evidence="7">
    <location>
        <begin position="16"/>
        <end position="38"/>
    </location>
</feature>
<dbReference type="PANTHER" id="PTHR30572">
    <property type="entry name" value="MEMBRANE COMPONENT OF TRANSPORTER-RELATED"/>
    <property type="match status" value="1"/>
</dbReference>
<accession>A0A545UGX6</accession>
<feature type="transmembrane region" description="Helical" evidence="7">
    <location>
        <begin position="328"/>
        <end position="356"/>
    </location>
</feature>
<keyword evidence="5 7" id="KW-0472">Membrane</keyword>
<gene>
    <name evidence="10" type="ORF">FLL46_04100</name>
</gene>
<evidence type="ECO:0000256" key="5">
    <source>
        <dbReference type="ARBA" id="ARBA00023136"/>
    </source>
</evidence>
<evidence type="ECO:0000313" key="10">
    <source>
        <dbReference type="EMBL" id="TQV88721.1"/>
    </source>
</evidence>
<dbReference type="Pfam" id="PF12704">
    <property type="entry name" value="MacB_PCD"/>
    <property type="match status" value="1"/>
</dbReference>
<organism evidence="10 11">
    <name type="scientific">Aliikangiella coralliicola</name>
    <dbReference type="NCBI Taxonomy" id="2592383"/>
    <lineage>
        <taxon>Bacteria</taxon>
        <taxon>Pseudomonadati</taxon>
        <taxon>Pseudomonadota</taxon>
        <taxon>Gammaproteobacteria</taxon>
        <taxon>Oceanospirillales</taxon>
        <taxon>Pleioneaceae</taxon>
        <taxon>Aliikangiella</taxon>
    </lineage>
</organism>
<dbReference type="OrthoDB" id="9770036at2"/>
<evidence type="ECO:0000256" key="4">
    <source>
        <dbReference type="ARBA" id="ARBA00022989"/>
    </source>
</evidence>
<evidence type="ECO:0000256" key="1">
    <source>
        <dbReference type="ARBA" id="ARBA00004651"/>
    </source>
</evidence>
<dbReference type="AlphaFoldDB" id="A0A545UGX6"/>
<dbReference type="InterPro" id="IPR003838">
    <property type="entry name" value="ABC3_permease_C"/>
</dbReference>
<evidence type="ECO:0000256" key="6">
    <source>
        <dbReference type="ARBA" id="ARBA00038076"/>
    </source>
</evidence>
<evidence type="ECO:0000256" key="3">
    <source>
        <dbReference type="ARBA" id="ARBA00022692"/>
    </source>
</evidence>
<dbReference type="GO" id="GO:0005886">
    <property type="term" value="C:plasma membrane"/>
    <property type="evidence" value="ECO:0007669"/>
    <property type="project" value="UniProtKB-SubCell"/>
</dbReference>
<keyword evidence="3 7" id="KW-0812">Transmembrane</keyword>
<dbReference type="GO" id="GO:0022857">
    <property type="term" value="F:transmembrane transporter activity"/>
    <property type="evidence" value="ECO:0007669"/>
    <property type="project" value="TreeGrafter"/>
</dbReference>
<evidence type="ECO:0000259" key="9">
    <source>
        <dbReference type="Pfam" id="PF12704"/>
    </source>
</evidence>
<keyword evidence="2" id="KW-1003">Cell membrane</keyword>
<dbReference type="PANTHER" id="PTHR30572:SF4">
    <property type="entry name" value="ABC TRANSPORTER PERMEASE YTRF"/>
    <property type="match status" value="1"/>
</dbReference>
<dbReference type="Proteomes" id="UP000315439">
    <property type="component" value="Unassembled WGS sequence"/>
</dbReference>
<comment type="similarity">
    <text evidence="6">Belongs to the ABC-4 integral membrane protein family.</text>
</comment>
<dbReference type="RefSeq" id="WP_142892173.1">
    <property type="nucleotide sequence ID" value="NZ_ML660161.1"/>
</dbReference>
<evidence type="ECO:0000256" key="2">
    <source>
        <dbReference type="ARBA" id="ARBA00022475"/>
    </source>
</evidence>
<protein>
    <submittedName>
        <fullName evidence="10">FtsX-like permease family protein</fullName>
    </submittedName>
</protein>
<evidence type="ECO:0000256" key="7">
    <source>
        <dbReference type="SAM" id="Phobius"/>
    </source>
</evidence>
<name>A0A545UGX6_9GAMM</name>
<feature type="transmembrane region" description="Helical" evidence="7">
    <location>
        <begin position="368"/>
        <end position="387"/>
    </location>
</feature>
<reference evidence="10 11" key="1">
    <citation type="submission" date="2019-07" db="EMBL/GenBank/DDBJ databases">
        <title>Draft genome for Aliikangiella sp. M105.</title>
        <authorList>
            <person name="Wang G."/>
        </authorList>
    </citation>
    <scope>NUCLEOTIDE SEQUENCE [LARGE SCALE GENOMIC DNA]</scope>
    <source>
        <strain evidence="10 11">M105</strain>
    </source>
</reference>
<dbReference type="Pfam" id="PF02687">
    <property type="entry name" value="FtsX"/>
    <property type="match status" value="1"/>
</dbReference>
<dbReference type="InterPro" id="IPR050250">
    <property type="entry name" value="Macrolide_Exporter_MacB"/>
</dbReference>
<feature type="domain" description="MacB-like periplasmic core" evidence="9">
    <location>
        <begin position="19"/>
        <end position="241"/>
    </location>
</feature>
<dbReference type="EMBL" id="VIKS01000003">
    <property type="protein sequence ID" value="TQV88721.1"/>
    <property type="molecule type" value="Genomic_DNA"/>
</dbReference>